<evidence type="ECO:0000256" key="1">
    <source>
        <dbReference type="SAM" id="MobiDB-lite"/>
    </source>
</evidence>
<protein>
    <submittedName>
        <fullName evidence="2">Uncharacterized protein</fullName>
    </submittedName>
</protein>
<feature type="region of interest" description="Disordered" evidence="1">
    <location>
        <begin position="120"/>
        <end position="282"/>
    </location>
</feature>
<evidence type="ECO:0000313" key="3">
    <source>
        <dbReference type="Proteomes" id="UP000314294"/>
    </source>
</evidence>
<gene>
    <name evidence="2" type="ORF">EYF80_029079</name>
</gene>
<dbReference type="Proteomes" id="UP000314294">
    <property type="component" value="Unassembled WGS sequence"/>
</dbReference>
<feature type="region of interest" description="Disordered" evidence="1">
    <location>
        <begin position="42"/>
        <end position="67"/>
    </location>
</feature>
<comment type="caution">
    <text evidence="2">The sequence shown here is derived from an EMBL/GenBank/DDBJ whole genome shotgun (WGS) entry which is preliminary data.</text>
</comment>
<name>A0A4Z2H661_9TELE</name>
<organism evidence="2 3">
    <name type="scientific">Liparis tanakae</name>
    <name type="common">Tanaka's snailfish</name>
    <dbReference type="NCBI Taxonomy" id="230148"/>
    <lineage>
        <taxon>Eukaryota</taxon>
        <taxon>Metazoa</taxon>
        <taxon>Chordata</taxon>
        <taxon>Craniata</taxon>
        <taxon>Vertebrata</taxon>
        <taxon>Euteleostomi</taxon>
        <taxon>Actinopterygii</taxon>
        <taxon>Neopterygii</taxon>
        <taxon>Teleostei</taxon>
        <taxon>Neoteleostei</taxon>
        <taxon>Acanthomorphata</taxon>
        <taxon>Eupercaria</taxon>
        <taxon>Perciformes</taxon>
        <taxon>Cottioidei</taxon>
        <taxon>Cottales</taxon>
        <taxon>Liparidae</taxon>
        <taxon>Liparis</taxon>
    </lineage>
</organism>
<keyword evidence="3" id="KW-1185">Reference proteome</keyword>
<feature type="compositionally biased region" description="Basic and acidic residues" evidence="1">
    <location>
        <begin position="149"/>
        <end position="168"/>
    </location>
</feature>
<sequence length="282" mass="30410">MSTECRVRTSIRPITASLPEEVLGVGAGGVAAPVPHLRSSLSGVKQHGAEGHTDQPAPGGGGGGGGVMKSIFSTQRCLWVRKRSEKRLESSLLERMSDRSGSWRAALTWTSAVSSVLVCRSSSASEKRNQRVGSPWSPKARQESGSSALRERRSREYGSRRSSCRRDSTSSTGRLSSSPAHGSPWWPPGSSAGGATASGVEEEEQTGSSTEESSRPISKMEPSRWESRAMKSLLEEERESKGEGSRGDEAALQETHEVSRGLEEEEQQTQLEEPKTARKMVL</sequence>
<accession>A0A4Z2H661</accession>
<feature type="compositionally biased region" description="Low complexity" evidence="1">
    <location>
        <begin position="189"/>
        <end position="199"/>
    </location>
</feature>
<feature type="compositionally biased region" description="Low complexity" evidence="1">
    <location>
        <begin position="169"/>
        <end position="178"/>
    </location>
</feature>
<dbReference type="EMBL" id="SRLO01000329">
    <property type="protein sequence ID" value="TNN60735.1"/>
    <property type="molecule type" value="Genomic_DNA"/>
</dbReference>
<dbReference type="AlphaFoldDB" id="A0A4Z2H661"/>
<feature type="compositionally biased region" description="Gly residues" evidence="1">
    <location>
        <begin position="58"/>
        <end position="67"/>
    </location>
</feature>
<reference evidence="2 3" key="1">
    <citation type="submission" date="2019-03" db="EMBL/GenBank/DDBJ databases">
        <title>First draft genome of Liparis tanakae, snailfish: a comprehensive survey of snailfish specific genes.</title>
        <authorList>
            <person name="Kim W."/>
            <person name="Song I."/>
            <person name="Jeong J.-H."/>
            <person name="Kim D."/>
            <person name="Kim S."/>
            <person name="Ryu S."/>
            <person name="Song J.Y."/>
            <person name="Lee S.K."/>
        </authorList>
    </citation>
    <scope>NUCLEOTIDE SEQUENCE [LARGE SCALE GENOMIC DNA]</scope>
    <source>
        <tissue evidence="2">Muscle</tissue>
    </source>
</reference>
<evidence type="ECO:0000313" key="2">
    <source>
        <dbReference type="EMBL" id="TNN60735.1"/>
    </source>
</evidence>
<proteinExistence type="predicted"/>
<feature type="compositionally biased region" description="Basic and acidic residues" evidence="1">
    <location>
        <begin position="221"/>
        <end position="262"/>
    </location>
</feature>